<name>A0A378TMD4_9MYCO</name>
<dbReference type="AlphaFoldDB" id="A0A378TMD4"/>
<protein>
    <submittedName>
        <fullName evidence="1">Uncharacterized conserved protein</fullName>
    </submittedName>
</protein>
<dbReference type="PANTHER" id="PTHR39186:SF1">
    <property type="entry name" value="DUF2071 DOMAIN-CONTAINING PROTEIN"/>
    <property type="match status" value="1"/>
</dbReference>
<evidence type="ECO:0000313" key="1">
    <source>
        <dbReference type="EMBL" id="STZ61911.1"/>
    </source>
</evidence>
<dbReference type="Proteomes" id="UP000254978">
    <property type="component" value="Unassembled WGS sequence"/>
</dbReference>
<dbReference type="InterPro" id="IPR023375">
    <property type="entry name" value="ADC_dom_sf"/>
</dbReference>
<sequence>MPADYPVTPPALPPPVFTSQRWTDVTFIHWPVEPAAVAHLYPQGTRPDVVDGVTYVGLIPFTMRDLTLALPRAVPYLGHFLETNVRLYSTDDAGRHGVLFRSLETERLAIVPAIRASLGVPYTWARMSMSRDGDRVTYDSVRRLPRRGLRSRVVVDVGERVEPTSLEVWLTARWGAHTRKAGRTWWVPNEHEPWPLHSAEIVDLTSDLVAAADVVTSGGTLRALYSPGVTARFGRPSVV</sequence>
<dbReference type="PANTHER" id="PTHR39186">
    <property type="entry name" value="DUF2071 FAMILY PROTEIN"/>
    <property type="match status" value="1"/>
</dbReference>
<dbReference type="EMBL" id="UGQT01000001">
    <property type="protein sequence ID" value="STZ61911.1"/>
    <property type="molecule type" value="Genomic_DNA"/>
</dbReference>
<dbReference type="OrthoDB" id="150993at2"/>
<proteinExistence type="predicted"/>
<dbReference type="InterPro" id="IPR018644">
    <property type="entry name" value="DUF2071"/>
</dbReference>
<dbReference type="RefSeq" id="WP_115280728.1">
    <property type="nucleotide sequence ID" value="NZ_AP022600.1"/>
</dbReference>
<gene>
    <name evidence="1" type="ORF">NCTC10821_05472</name>
</gene>
<organism evidence="1 2">
    <name type="scientific">Mycolicibacterium tokaiense</name>
    <dbReference type="NCBI Taxonomy" id="39695"/>
    <lineage>
        <taxon>Bacteria</taxon>
        <taxon>Bacillati</taxon>
        <taxon>Actinomycetota</taxon>
        <taxon>Actinomycetes</taxon>
        <taxon>Mycobacteriales</taxon>
        <taxon>Mycobacteriaceae</taxon>
        <taxon>Mycolicibacterium</taxon>
    </lineage>
</organism>
<keyword evidence="2" id="KW-1185">Reference proteome</keyword>
<dbReference type="Pfam" id="PF09844">
    <property type="entry name" value="DUF2071"/>
    <property type="match status" value="1"/>
</dbReference>
<dbReference type="SUPFAM" id="SSF160104">
    <property type="entry name" value="Acetoacetate decarboxylase-like"/>
    <property type="match status" value="1"/>
</dbReference>
<accession>A0A378TMD4</accession>
<reference evidence="1 2" key="1">
    <citation type="submission" date="2018-06" db="EMBL/GenBank/DDBJ databases">
        <authorList>
            <consortium name="Pathogen Informatics"/>
            <person name="Doyle S."/>
        </authorList>
    </citation>
    <scope>NUCLEOTIDE SEQUENCE [LARGE SCALE GENOMIC DNA]</scope>
    <source>
        <strain evidence="1 2">NCTC10821</strain>
    </source>
</reference>
<evidence type="ECO:0000313" key="2">
    <source>
        <dbReference type="Proteomes" id="UP000254978"/>
    </source>
</evidence>